<gene>
    <name evidence="3" type="ORF">SBA1_190055</name>
</gene>
<reference evidence="4" key="1">
    <citation type="submission" date="2018-02" db="EMBL/GenBank/DDBJ databases">
        <authorList>
            <person name="Hausmann B."/>
        </authorList>
    </citation>
    <scope>NUCLEOTIDE SEQUENCE [LARGE SCALE GENOMIC DNA]</scope>
    <source>
        <strain evidence="4">Peat soil MAG SbA1</strain>
    </source>
</reference>
<dbReference type="Proteomes" id="UP000238701">
    <property type="component" value="Unassembled WGS sequence"/>
</dbReference>
<evidence type="ECO:0000256" key="1">
    <source>
        <dbReference type="SAM" id="MobiDB-lite"/>
    </source>
</evidence>
<dbReference type="EMBL" id="OMOD01000101">
    <property type="protein sequence ID" value="SPF37923.1"/>
    <property type="molecule type" value="Genomic_DNA"/>
</dbReference>
<evidence type="ECO:0000313" key="4">
    <source>
        <dbReference type="Proteomes" id="UP000238701"/>
    </source>
</evidence>
<dbReference type="PANTHER" id="PTHR30441">
    <property type="entry name" value="DUF748 DOMAIN-CONTAINING PROTEIN"/>
    <property type="match status" value="1"/>
</dbReference>
<name>A0A2U3KE55_9BACT</name>
<keyword evidence="2" id="KW-0472">Membrane</keyword>
<evidence type="ECO:0000256" key="2">
    <source>
        <dbReference type="SAM" id="Phobius"/>
    </source>
</evidence>
<feature type="region of interest" description="Disordered" evidence="1">
    <location>
        <begin position="522"/>
        <end position="546"/>
    </location>
</feature>
<dbReference type="OrthoDB" id="128715at2"/>
<dbReference type="PANTHER" id="PTHR30441:SF4">
    <property type="entry name" value="PROTEIN ASMA"/>
    <property type="match status" value="1"/>
</dbReference>
<keyword evidence="2" id="KW-0812">Transmembrane</keyword>
<feature type="compositionally biased region" description="Low complexity" evidence="1">
    <location>
        <begin position="522"/>
        <end position="532"/>
    </location>
</feature>
<feature type="region of interest" description="Disordered" evidence="1">
    <location>
        <begin position="125"/>
        <end position="169"/>
    </location>
</feature>
<proteinExistence type="predicted"/>
<dbReference type="InterPro" id="IPR008023">
    <property type="entry name" value="DUF748"/>
</dbReference>
<evidence type="ECO:0000313" key="3">
    <source>
        <dbReference type="EMBL" id="SPF37923.1"/>
    </source>
</evidence>
<organism evidence="3 4">
    <name type="scientific">Candidatus Sulfotelmatobacter kueseliae</name>
    <dbReference type="NCBI Taxonomy" id="2042962"/>
    <lineage>
        <taxon>Bacteria</taxon>
        <taxon>Pseudomonadati</taxon>
        <taxon>Acidobacteriota</taxon>
        <taxon>Terriglobia</taxon>
        <taxon>Terriglobales</taxon>
        <taxon>Candidatus Korobacteraceae</taxon>
        <taxon>Candidatus Sulfotelmatobacter</taxon>
    </lineage>
</organism>
<feature type="compositionally biased region" description="Basic and acidic residues" evidence="1">
    <location>
        <begin position="146"/>
        <end position="155"/>
    </location>
</feature>
<feature type="transmembrane region" description="Helical" evidence="2">
    <location>
        <begin position="7"/>
        <end position="26"/>
    </location>
</feature>
<accession>A0A2U3KE55</accession>
<keyword evidence="2" id="KW-1133">Transmembrane helix</keyword>
<dbReference type="Pfam" id="PF05359">
    <property type="entry name" value="DUF748"/>
    <property type="match status" value="1"/>
</dbReference>
<protein>
    <submittedName>
        <fullName evidence="3">Uncharacterized protein</fullName>
    </submittedName>
</protein>
<sequence>MKRILRIVAIVVGILIVIVIALPFLIDVNTFRPKLESELTDALGRQVKVGNLSLSLLSGGVTADDISVADDPEFGKTPFVQAKVLTVGVELIPLIFSKTLNVTDLTLNQPEISLVKSENGEKWNFSSLGGKTGPPAAQAKPAPEPQKAEPKKTEAPAESPSAGGNPNISVAKLNVKDGRLTVSRVGSHEKPRVYDKVNIEVTNFSFSSTFPFKVSAQLPGGGSLDLDGKAGPIAADNAALTPLNAKVKVEKLNLAESGLIDPASGISGVADLDETLTSDGHEAKTNGTLKATDLKVVQKGSPAGRPVELTYAVVHDLAKQEGTLTQGDIAMGKAVAHLTGTYDARGTVTAVNLKLNGEGMPVDDLEAMLPALGVVLPPKSQLKGGDLNVNLAISGPVDKLVTAGTIRLENSTLANFDLGSKLSSISALGGKKTGNDTTIQNFSSDVRVAPEGTQANNINLTVPSIGVLTGGGTVSPANELAFKMNASVGGMGIPFSIEGTTADPKFVPDVKGMAKGLLKGVLGGKNNNQQQNPLSNLGGLFKKKQN</sequence>
<dbReference type="GO" id="GO:0090313">
    <property type="term" value="P:regulation of protein targeting to membrane"/>
    <property type="evidence" value="ECO:0007669"/>
    <property type="project" value="TreeGrafter"/>
</dbReference>
<dbReference type="AlphaFoldDB" id="A0A2U3KE55"/>
<dbReference type="GO" id="GO:0005886">
    <property type="term" value="C:plasma membrane"/>
    <property type="evidence" value="ECO:0007669"/>
    <property type="project" value="TreeGrafter"/>
</dbReference>
<dbReference type="InterPro" id="IPR052894">
    <property type="entry name" value="AsmA-related"/>
</dbReference>